<dbReference type="InterPro" id="IPR057576">
    <property type="entry name" value="NUCB1_N"/>
</dbReference>
<dbReference type="Pfam" id="PF25434">
    <property type="entry name" value="NUCB1_N"/>
    <property type="match status" value="1"/>
</dbReference>
<accession>W5LXT0</accession>
<evidence type="ECO:0000256" key="1">
    <source>
        <dbReference type="ARBA" id="ARBA00004184"/>
    </source>
</evidence>
<dbReference type="GO" id="GO:0005576">
    <property type="term" value="C:extracellular region"/>
    <property type="evidence" value="ECO:0007669"/>
    <property type="project" value="UniProtKB-SubCell"/>
</dbReference>
<keyword evidence="5" id="KW-0963">Cytoplasm</keyword>
<feature type="domain" description="NUCB1-like N-terminal" evidence="14">
    <location>
        <begin position="38"/>
        <end position="147"/>
    </location>
</feature>
<dbReference type="HOGENOM" id="CLU_031153_2_1_1"/>
<keyword evidence="11" id="KW-0175">Coiled coil</keyword>
<dbReference type="GeneTree" id="ENSGT00390000001927"/>
<keyword evidence="12" id="KW-0472">Membrane</keyword>
<dbReference type="eggNOG" id="KOG3866">
    <property type="taxonomic scope" value="Eukaryota"/>
</dbReference>
<evidence type="ECO:0000256" key="12">
    <source>
        <dbReference type="ARBA" id="ARBA00023136"/>
    </source>
</evidence>
<dbReference type="InParanoid" id="W5LXT0"/>
<evidence type="ECO:0000256" key="4">
    <source>
        <dbReference type="ARBA" id="ARBA00004613"/>
    </source>
</evidence>
<name>W5LXT0_LEPOC</name>
<evidence type="ECO:0000256" key="6">
    <source>
        <dbReference type="ARBA" id="ARBA00022525"/>
    </source>
</evidence>
<evidence type="ECO:0000256" key="2">
    <source>
        <dbReference type="ARBA" id="ARBA00004496"/>
    </source>
</evidence>
<dbReference type="InterPro" id="IPR040250">
    <property type="entry name" value="Nucleobindin"/>
</dbReference>
<sequence length="163" mass="18672">MTSQVPAGPGWRRGPCVDRMTATYHWLLLLSVILGAWSVPIDRNQKPPEDPPPQQDKQEESLDTGLYYDRYLREVIDVLETDPHFREKLQTANTEDIKSGKLSKELDFVGHHVRTRLDELKRQEVSRLRMLLKAKLDSTDHNSVQVDHTSLSQFNSIQGALLA</sequence>
<evidence type="ECO:0000256" key="3">
    <source>
        <dbReference type="ARBA" id="ARBA00004555"/>
    </source>
</evidence>
<dbReference type="Proteomes" id="UP000018468">
    <property type="component" value="Unassembled WGS sequence"/>
</dbReference>
<evidence type="ECO:0000313" key="15">
    <source>
        <dbReference type="Ensembl" id="ENSLOCP00000000937.1"/>
    </source>
</evidence>
<keyword evidence="16" id="KW-1185">Reference proteome</keyword>
<dbReference type="AlphaFoldDB" id="W5LXT0"/>
<evidence type="ECO:0000256" key="8">
    <source>
        <dbReference type="ARBA" id="ARBA00022729"/>
    </source>
</evidence>
<dbReference type="GO" id="GO:0005794">
    <property type="term" value="C:Golgi apparatus"/>
    <property type="evidence" value="ECO:0007669"/>
    <property type="project" value="UniProtKB-SubCell"/>
</dbReference>
<dbReference type="Bgee" id="ENSLOCG00000000841">
    <property type="expression patterns" value="Expressed in muscle tissue and 13 other cell types or tissues"/>
</dbReference>
<evidence type="ECO:0000256" key="9">
    <source>
        <dbReference type="ARBA" id="ARBA00022737"/>
    </source>
</evidence>
<evidence type="ECO:0000256" key="13">
    <source>
        <dbReference type="SAM" id="MobiDB-lite"/>
    </source>
</evidence>
<dbReference type="Ensembl" id="ENSLOCT00000000941.1">
    <property type="protein sequence ID" value="ENSLOCP00000000937.1"/>
    <property type="gene ID" value="ENSLOCG00000000841.1"/>
</dbReference>
<dbReference type="PANTHER" id="PTHR19237">
    <property type="entry name" value="NUCLEOBINDIN"/>
    <property type="match status" value="1"/>
</dbReference>
<evidence type="ECO:0000256" key="11">
    <source>
        <dbReference type="ARBA" id="ARBA00023054"/>
    </source>
</evidence>
<evidence type="ECO:0000313" key="16">
    <source>
        <dbReference type="Proteomes" id="UP000018468"/>
    </source>
</evidence>
<reference evidence="16" key="1">
    <citation type="submission" date="2011-12" db="EMBL/GenBank/DDBJ databases">
        <title>The Draft Genome of Lepisosteus oculatus.</title>
        <authorList>
            <consortium name="The Broad Institute Genome Assembly &amp; Analysis Group"/>
            <consortium name="Computational R&amp;D Group"/>
            <consortium name="and Sequencing Platform"/>
            <person name="Di Palma F."/>
            <person name="Alfoldi J."/>
            <person name="Johnson J."/>
            <person name="Berlin A."/>
            <person name="Gnerre S."/>
            <person name="Jaffe D."/>
            <person name="MacCallum I."/>
            <person name="Young S."/>
            <person name="Walker B.J."/>
            <person name="Lander E.S."/>
            <person name="Lindblad-Toh K."/>
        </authorList>
    </citation>
    <scope>NUCLEOTIDE SEQUENCE [LARGE SCALE GENOMIC DNA]</scope>
</reference>
<feature type="region of interest" description="Disordered" evidence="13">
    <location>
        <begin position="43"/>
        <end position="62"/>
    </location>
</feature>
<keyword evidence="10" id="KW-0333">Golgi apparatus</keyword>
<protein>
    <recommendedName>
        <fullName evidence="14">NUCB1-like N-terminal domain-containing protein</fullName>
    </recommendedName>
</protein>
<reference evidence="15" key="3">
    <citation type="submission" date="2025-09" db="UniProtKB">
        <authorList>
            <consortium name="Ensembl"/>
        </authorList>
    </citation>
    <scope>IDENTIFICATION</scope>
</reference>
<keyword evidence="8" id="KW-0732">Signal</keyword>
<keyword evidence="6" id="KW-0964">Secreted</keyword>
<keyword evidence="9" id="KW-0677">Repeat</keyword>
<comment type="subcellular location">
    <subcellularLocation>
        <location evidence="2">Cytoplasm</location>
    </subcellularLocation>
    <subcellularLocation>
        <location evidence="1">Endomembrane system</location>
        <topology evidence="1">Peripheral membrane protein</topology>
    </subcellularLocation>
    <subcellularLocation>
        <location evidence="3">Golgi apparatus</location>
    </subcellularLocation>
    <subcellularLocation>
        <location evidence="4">Secreted</location>
    </subcellularLocation>
</comment>
<evidence type="ECO:0000259" key="14">
    <source>
        <dbReference type="Pfam" id="PF25434"/>
    </source>
</evidence>
<organism evidence="15 16">
    <name type="scientific">Lepisosteus oculatus</name>
    <name type="common">Spotted gar</name>
    <dbReference type="NCBI Taxonomy" id="7918"/>
    <lineage>
        <taxon>Eukaryota</taxon>
        <taxon>Metazoa</taxon>
        <taxon>Chordata</taxon>
        <taxon>Craniata</taxon>
        <taxon>Vertebrata</taxon>
        <taxon>Euteleostomi</taxon>
        <taxon>Actinopterygii</taxon>
        <taxon>Neopterygii</taxon>
        <taxon>Holostei</taxon>
        <taxon>Semionotiformes</taxon>
        <taxon>Lepisosteidae</taxon>
        <taxon>Lepisosteus</taxon>
    </lineage>
</organism>
<dbReference type="PANTHER" id="PTHR19237:SF21">
    <property type="entry name" value="NUCLEOBINDIN-1"/>
    <property type="match status" value="1"/>
</dbReference>
<dbReference type="STRING" id="7918.ENSLOCP00000000937"/>
<reference evidence="15" key="2">
    <citation type="submission" date="2025-08" db="UniProtKB">
        <authorList>
            <consortium name="Ensembl"/>
        </authorList>
    </citation>
    <scope>IDENTIFICATION</scope>
</reference>
<keyword evidence="7" id="KW-0597">Phosphoprotein</keyword>
<evidence type="ECO:0000256" key="10">
    <source>
        <dbReference type="ARBA" id="ARBA00023034"/>
    </source>
</evidence>
<proteinExistence type="predicted"/>
<evidence type="ECO:0000256" key="7">
    <source>
        <dbReference type="ARBA" id="ARBA00022553"/>
    </source>
</evidence>
<evidence type="ECO:0000256" key="5">
    <source>
        <dbReference type="ARBA" id="ARBA00022490"/>
    </source>
</evidence>